<evidence type="ECO:0000313" key="1">
    <source>
        <dbReference type="EMBL" id="PVH90898.1"/>
    </source>
</evidence>
<sequence>MHLQHGAVVCNKLRLEIRTPTLAGVPENPRLFFQSCAFLSQQDMVTTRYGTIYERYLGTAVAVLSHLRGHQKHPVAYLRKANGINGLDKRKKDLESLLEHQKCEPWRPENHMTVEISNNQWENRSVLRTLQLEDGRSYEVVEFPKMEEERRTAHLNVLNGVARFEVASSDFKPIVDFFARYELQPWWVADFFAHSDEAPRQPPAFCTFTASQNKDKDLATKVVPLEAFEPLLSFEVFRTPSYASAFSSIRQSKCKEVACPLPSASAMSANEAIGG</sequence>
<protein>
    <submittedName>
        <fullName evidence="1">Uncharacterized protein</fullName>
    </submittedName>
</protein>
<name>A0A2V1CYU5_9PLEO</name>
<dbReference type="Proteomes" id="UP000244855">
    <property type="component" value="Unassembled WGS sequence"/>
</dbReference>
<dbReference type="AlphaFoldDB" id="A0A2V1CYU5"/>
<reference evidence="1 2" key="1">
    <citation type="journal article" date="2018" name="Sci. Rep.">
        <title>Comparative genomics provides insights into the lifestyle and reveals functional heterogeneity of dark septate endophytic fungi.</title>
        <authorList>
            <person name="Knapp D.G."/>
            <person name="Nemeth J.B."/>
            <person name="Barry K."/>
            <person name="Hainaut M."/>
            <person name="Henrissat B."/>
            <person name="Johnson J."/>
            <person name="Kuo A."/>
            <person name="Lim J.H.P."/>
            <person name="Lipzen A."/>
            <person name="Nolan M."/>
            <person name="Ohm R.A."/>
            <person name="Tamas L."/>
            <person name="Grigoriev I.V."/>
            <person name="Spatafora J.W."/>
            <person name="Nagy L.G."/>
            <person name="Kovacs G.M."/>
        </authorList>
    </citation>
    <scope>NUCLEOTIDE SEQUENCE [LARGE SCALE GENOMIC DNA]</scope>
    <source>
        <strain evidence="1 2">DSE2036</strain>
    </source>
</reference>
<keyword evidence="2" id="KW-1185">Reference proteome</keyword>
<accession>A0A2V1CYU5</accession>
<evidence type="ECO:0000313" key="2">
    <source>
        <dbReference type="Proteomes" id="UP000244855"/>
    </source>
</evidence>
<proteinExistence type="predicted"/>
<gene>
    <name evidence="1" type="ORF">DM02DRAFT_395644</name>
</gene>
<dbReference type="EMBL" id="KZ806049">
    <property type="protein sequence ID" value="PVH90898.1"/>
    <property type="molecule type" value="Genomic_DNA"/>
</dbReference>
<organism evidence="1 2">
    <name type="scientific">Periconia macrospinosa</name>
    <dbReference type="NCBI Taxonomy" id="97972"/>
    <lineage>
        <taxon>Eukaryota</taxon>
        <taxon>Fungi</taxon>
        <taxon>Dikarya</taxon>
        <taxon>Ascomycota</taxon>
        <taxon>Pezizomycotina</taxon>
        <taxon>Dothideomycetes</taxon>
        <taxon>Pleosporomycetidae</taxon>
        <taxon>Pleosporales</taxon>
        <taxon>Massarineae</taxon>
        <taxon>Periconiaceae</taxon>
        <taxon>Periconia</taxon>
    </lineage>
</organism>